<gene>
    <name evidence="3" type="ORF">C3L33_16772</name>
</gene>
<feature type="domain" description="Protein kinase" evidence="2">
    <location>
        <begin position="360"/>
        <end position="667"/>
    </location>
</feature>
<dbReference type="PANTHER" id="PTHR46863:SF2">
    <property type="entry name" value="LYSM DOMAIN RECEPTOR-LIKE KINASE 3"/>
    <property type="match status" value="1"/>
</dbReference>
<dbReference type="GO" id="GO:0005524">
    <property type="term" value="F:ATP binding"/>
    <property type="evidence" value="ECO:0007669"/>
    <property type="project" value="InterPro"/>
</dbReference>
<dbReference type="InterPro" id="IPR002156">
    <property type="entry name" value="RNaseH_domain"/>
</dbReference>
<protein>
    <recommendedName>
        <fullName evidence="2">Protein kinase domain-containing protein</fullName>
    </recommendedName>
</protein>
<name>A0A6A4L9Y7_9ERIC</name>
<sequence>MSWSLSIKEEIDKGNLEPVIFAKAVFLCWFIWKARNDLVFQSSKQSPISTVARAMGAWYEFISATETCSSTHQSIHSSLPSPSSHWIPPGAGSLKINCDASWSRDLKRGWGGIILRDNRGHLVDGRRFRILSTSAFLAEASVLREACLFAKALNLSSVCIENDNAQLISLSVSELVPPWEALAIISDIRSLASDLRLSFRWTPREGNEAAHWIASSQASSLGLNWVTKERTRKPDETRRDDRASPKALNLHVNSTMRLFSMCMPKRSNTKEEKPQSSIERTSSNQPSTKNSGTPEASRKASLDLTATGAYNSTTNGSSFNLKDSWKSSASSVNSLSSLRGQLPETAHFYEFSEIRAATNNFLAKKFSSSSSSASWRCAVRGNDVVVFQRKFRRQINAEELRDRLSLICKMHHSSLIKLRGASVSGNYIYLVYDYVHGASLVDCIRNPKNPNFTVLSNWMSRIQIATDIAHGLDYIHHSTGSNSNFIHNHIKSSSIIVSEPSLNAKICHVGTAELCGEINREEEAQSGGEEEAQSGRYRRFDSRVMKFEGTRGYMAPEFQENGVPTEKTDVYALGVVILELLSGKEALRYEVDEEGGGYRRVSVIATAREAAEEEGRVRWWVDKRLKDSYPVEVAGRVLRVGLECVEEDPERRPDMTLVAGRVSKLYLESKTWAEKMGVPTDFTVTLVPR</sequence>
<dbReference type="Pfam" id="PF00069">
    <property type="entry name" value="Pkinase"/>
    <property type="match status" value="1"/>
</dbReference>
<dbReference type="EMBL" id="QEFC01002715">
    <property type="protein sequence ID" value="KAE9451358.1"/>
    <property type="molecule type" value="Genomic_DNA"/>
</dbReference>
<dbReference type="AlphaFoldDB" id="A0A6A4L9Y7"/>
<feature type="non-terminal residue" evidence="3">
    <location>
        <position position="1"/>
    </location>
</feature>
<dbReference type="PANTHER" id="PTHR46863">
    <property type="entry name" value="OS09G0572100 PROTEIN"/>
    <property type="match status" value="1"/>
</dbReference>
<dbReference type="OrthoDB" id="4062651at2759"/>
<feature type="region of interest" description="Disordered" evidence="1">
    <location>
        <begin position="224"/>
        <end position="247"/>
    </location>
</feature>
<dbReference type="GO" id="GO:0004672">
    <property type="term" value="F:protein kinase activity"/>
    <property type="evidence" value="ECO:0007669"/>
    <property type="project" value="InterPro"/>
</dbReference>
<dbReference type="Gene3D" id="1.10.510.10">
    <property type="entry name" value="Transferase(Phosphotransferase) domain 1"/>
    <property type="match status" value="1"/>
</dbReference>
<feature type="region of interest" description="Disordered" evidence="1">
    <location>
        <begin position="261"/>
        <end position="300"/>
    </location>
</feature>
<dbReference type="PROSITE" id="PS50011">
    <property type="entry name" value="PROTEIN_KINASE_DOM"/>
    <property type="match status" value="1"/>
</dbReference>
<comment type="caution">
    <text evidence="3">The sequence shown here is derived from an EMBL/GenBank/DDBJ whole genome shotgun (WGS) entry which is preliminary data.</text>
</comment>
<dbReference type="GO" id="GO:0003676">
    <property type="term" value="F:nucleic acid binding"/>
    <property type="evidence" value="ECO:0007669"/>
    <property type="project" value="InterPro"/>
</dbReference>
<proteinExistence type="predicted"/>
<dbReference type="Proteomes" id="UP000428333">
    <property type="component" value="Linkage Group LG10"/>
</dbReference>
<dbReference type="Pfam" id="PF13456">
    <property type="entry name" value="RVT_3"/>
    <property type="match status" value="1"/>
</dbReference>
<accession>A0A6A4L9Y7</accession>
<organism evidence="3 4">
    <name type="scientific">Rhododendron williamsianum</name>
    <dbReference type="NCBI Taxonomy" id="262921"/>
    <lineage>
        <taxon>Eukaryota</taxon>
        <taxon>Viridiplantae</taxon>
        <taxon>Streptophyta</taxon>
        <taxon>Embryophyta</taxon>
        <taxon>Tracheophyta</taxon>
        <taxon>Spermatophyta</taxon>
        <taxon>Magnoliopsida</taxon>
        <taxon>eudicotyledons</taxon>
        <taxon>Gunneridae</taxon>
        <taxon>Pentapetalae</taxon>
        <taxon>asterids</taxon>
        <taxon>Ericales</taxon>
        <taxon>Ericaceae</taxon>
        <taxon>Ericoideae</taxon>
        <taxon>Rhodoreae</taxon>
        <taxon>Rhododendron</taxon>
    </lineage>
</organism>
<dbReference type="Gene3D" id="3.30.200.20">
    <property type="entry name" value="Phosphorylase Kinase, domain 1"/>
    <property type="match status" value="1"/>
</dbReference>
<dbReference type="GO" id="GO:0004523">
    <property type="term" value="F:RNA-DNA hybrid ribonuclease activity"/>
    <property type="evidence" value="ECO:0007669"/>
    <property type="project" value="InterPro"/>
</dbReference>
<feature type="compositionally biased region" description="Polar residues" evidence="1">
    <location>
        <begin position="275"/>
        <end position="294"/>
    </location>
</feature>
<dbReference type="InterPro" id="IPR036397">
    <property type="entry name" value="RNaseH_sf"/>
</dbReference>
<dbReference type="Gene3D" id="3.30.420.10">
    <property type="entry name" value="Ribonuclease H-like superfamily/Ribonuclease H"/>
    <property type="match status" value="1"/>
</dbReference>
<dbReference type="InterPro" id="IPR000719">
    <property type="entry name" value="Prot_kinase_dom"/>
</dbReference>
<evidence type="ECO:0000313" key="4">
    <source>
        <dbReference type="Proteomes" id="UP000428333"/>
    </source>
</evidence>
<feature type="compositionally biased region" description="Basic and acidic residues" evidence="1">
    <location>
        <begin position="227"/>
        <end position="244"/>
    </location>
</feature>
<evidence type="ECO:0000313" key="3">
    <source>
        <dbReference type="EMBL" id="KAE9451358.1"/>
    </source>
</evidence>
<reference evidence="3 4" key="1">
    <citation type="journal article" date="2019" name="Genome Biol. Evol.">
        <title>The Rhododendron genome and chromosomal organization provide insight into shared whole-genome duplications across the heath family (Ericaceae).</title>
        <authorList>
            <person name="Soza V.L."/>
            <person name="Lindsley D."/>
            <person name="Waalkes A."/>
            <person name="Ramage E."/>
            <person name="Patwardhan R.P."/>
            <person name="Burton J.N."/>
            <person name="Adey A."/>
            <person name="Kumar A."/>
            <person name="Qiu R."/>
            <person name="Shendure J."/>
            <person name="Hall B."/>
        </authorList>
    </citation>
    <scope>NUCLEOTIDE SEQUENCE [LARGE SCALE GENOMIC DNA]</scope>
    <source>
        <strain evidence="3">RSF 1966-606</strain>
    </source>
</reference>
<evidence type="ECO:0000256" key="1">
    <source>
        <dbReference type="SAM" id="MobiDB-lite"/>
    </source>
</evidence>
<keyword evidence="4" id="KW-1185">Reference proteome</keyword>
<dbReference type="SUPFAM" id="SSF56112">
    <property type="entry name" value="Protein kinase-like (PK-like)"/>
    <property type="match status" value="1"/>
</dbReference>
<dbReference type="SUPFAM" id="SSF53098">
    <property type="entry name" value="Ribonuclease H-like"/>
    <property type="match status" value="1"/>
</dbReference>
<evidence type="ECO:0000259" key="2">
    <source>
        <dbReference type="PROSITE" id="PS50011"/>
    </source>
</evidence>
<dbReference type="InterPro" id="IPR044730">
    <property type="entry name" value="RNase_H-like_dom_plant"/>
</dbReference>
<dbReference type="InterPro" id="IPR012337">
    <property type="entry name" value="RNaseH-like_sf"/>
</dbReference>
<dbReference type="CDD" id="cd06222">
    <property type="entry name" value="RNase_H_like"/>
    <property type="match status" value="1"/>
</dbReference>
<dbReference type="InterPro" id="IPR011009">
    <property type="entry name" value="Kinase-like_dom_sf"/>
</dbReference>